<dbReference type="PANTHER" id="PTHR34473">
    <property type="entry name" value="UPF0699 TRANSMEMBRANE PROTEIN YDBS"/>
    <property type="match status" value="1"/>
</dbReference>
<evidence type="ECO:0000256" key="2">
    <source>
        <dbReference type="SAM" id="Phobius"/>
    </source>
</evidence>
<feature type="domain" description="YdbS-like PH" evidence="3">
    <location>
        <begin position="281"/>
        <end position="323"/>
    </location>
</feature>
<dbReference type="PIRSF" id="PIRSF026631">
    <property type="entry name" value="UCP026631"/>
    <property type="match status" value="1"/>
</dbReference>
<comment type="caution">
    <text evidence="4">The sequence shown here is derived from an EMBL/GenBank/DDBJ whole genome shotgun (WGS) entry which is preliminary data.</text>
</comment>
<feature type="transmembrane region" description="Helical" evidence="2">
    <location>
        <begin position="407"/>
        <end position="428"/>
    </location>
</feature>
<sequence length="517" mass="56162">MTPAMTESGAEQGQARRTEPVGLAVHAATGLRQVVPALLAAGFVLRDEGRWLLALIPLAFALLSLTLGLAWLQWRRLTYRVGAEDIRVESGVLSRAARSVPYERIQDVSLEQGLLARLFGLVEVRFETGAGGQDELKLAFLREEEGERLREVVRAQKDGPGAPAGETEGETEGRAEGEIEGRPPIFAMGPRRIVLFGLFEFSLAVVAVVAGLAQQFDFLLPFDLWDFDAWEERLAGPGAWLSGLGQTAQVVGGTLAVATFIALGVATGVIRTVLRDWGFVLERTNKGFRRRRGLLTRTDVVMPAHRVQALTFRTGVIRRRFGWHGLKFVSLAQDAGAASHDVAPFARWGELAPIARAAGFAMPAEDLDWHRASGRYRLDSALLAGGLAGAIALAVFVALSLNGLASPLFALVPLAAGAILAAWQWFLWRFERHAIDDRWLYARRGWLAPRTDVASRVKLHSVEVVAGPIARRRGYATLRLGLAGGSLEIPGLAHGRAWALRGAIAESICARDFSRLA</sequence>
<feature type="compositionally biased region" description="Basic and acidic residues" evidence="1">
    <location>
        <begin position="171"/>
        <end position="181"/>
    </location>
</feature>
<evidence type="ECO:0000259" key="3">
    <source>
        <dbReference type="Pfam" id="PF03703"/>
    </source>
</evidence>
<accession>A0ABW9UY95</accession>
<feature type="transmembrane region" description="Helical" evidence="2">
    <location>
        <begin position="381"/>
        <end position="401"/>
    </location>
</feature>
<dbReference type="InterPro" id="IPR005182">
    <property type="entry name" value="YdbS-like_PH"/>
</dbReference>
<evidence type="ECO:0000313" key="4">
    <source>
        <dbReference type="EMBL" id="MXO68775.1"/>
    </source>
</evidence>
<proteinExistence type="predicted"/>
<dbReference type="PANTHER" id="PTHR34473:SF2">
    <property type="entry name" value="UPF0699 TRANSMEMBRANE PROTEIN YDBT"/>
    <property type="match status" value="1"/>
</dbReference>
<feature type="transmembrane region" description="Helical" evidence="2">
    <location>
        <begin position="193"/>
        <end position="213"/>
    </location>
</feature>
<protein>
    <submittedName>
        <fullName evidence="4">PH domain-containing protein</fullName>
    </submittedName>
</protein>
<feature type="domain" description="YdbS-like PH" evidence="3">
    <location>
        <begin position="74"/>
        <end position="151"/>
    </location>
</feature>
<keyword evidence="2" id="KW-0472">Membrane</keyword>
<keyword evidence="5" id="KW-1185">Reference proteome</keyword>
<gene>
    <name evidence="4" type="ORF">GRI72_08040</name>
</gene>
<feature type="transmembrane region" description="Helical" evidence="2">
    <location>
        <begin position="250"/>
        <end position="274"/>
    </location>
</feature>
<keyword evidence="2" id="KW-0812">Transmembrane</keyword>
<feature type="domain" description="YdbS-like PH" evidence="3">
    <location>
        <begin position="428"/>
        <end position="499"/>
    </location>
</feature>
<feature type="region of interest" description="Disordered" evidence="1">
    <location>
        <begin position="153"/>
        <end position="181"/>
    </location>
</feature>
<dbReference type="InterPro" id="IPR014529">
    <property type="entry name" value="UCP026631"/>
</dbReference>
<evidence type="ECO:0000313" key="5">
    <source>
        <dbReference type="Proteomes" id="UP000444401"/>
    </source>
</evidence>
<dbReference type="Pfam" id="PF03703">
    <property type="entry name" value="bPH_2"/>
    <property type="match status" value="3"/>
</dbReference>
<feature type="transmembrane region" description="Helical" evidence="2">
    <location>
        <begin position="51"/>
        <end position="72"/>
    </location>
</feature>
<reference evidence="4 5" key="1">
    <citation type="submission" date="2019-12" db="EMBL/GenBank/DDBJ databases">
        <title>Genomic-based taxomic classification of the family Erythrobacteraceae.</title>
        <authorList>
            <person name="Xu L."/>
        </authorList>
    </citation>
    <scope>NUCLEOTIDE SEQUENCE [LARGE SCALE GENOMIC DNA]</scope>
    <source>
        <strain evidence="4 5">H32</strain>
    </source>
</reference>
<evidence type="ECO:0000256" key="1">
    <source>
        <dbReference type="SAM" id="MobiDB-lite"/>
    </source>
</evidence>
<dbReference type="Proteomes" id="UP000444401">
    <property type="component" value="Unassembled WGS sequence"/>
</dbReference>
<dbReference type="EMBL" id="WTYO01000003">
    <property type="protein sequence ID" value="MXO68775.1"/>
    <property type="molecule type" value="Genomic_DNA"/>
</dbReference>
<name>A0ABW9UY95_9SPHN</name>
<organism evidence="4 5">
    <name type="scientific">Pelagerythrobacter marinus</name>
    <dbReference type="NCBI Taxonomy" id="538382"/>
    <lineage>
        <taxon>Bacteria</taxon>
        <taxon>Pseudomonadati</taxon>
        <taxon>Pseudomonadota</taxon>
        <taxon>Alphaproteobacteria</taxon>
        <taxon>Sphingomonadales</taxon>
        <taxon>Erythrobacteraceae</taxon>
        <taxon>Pelagerythrobacter</taxon>
    </lineage>
</organism>
<keyword evidence="2" id="KW-1133">Transmembrane helix</keyword>